<dbReference type="EMBL" id="CM000614">
    <property type="protein sequence ID" value="EEC47291.1"/>
    <property type="molecule type" value="Genomic_DNA"/>
</dbReference>
<dbReference type="PANTHER" id="PTHR33876">
    <property type="entry name" value="UNNAMED PRODUCT"/>
    <property type="match status" value="1"/>
</dbReference>
<keyword evidence="1" id="KW-1133">Transmembrane helix</keyword>
<feature type="transmembrane region" description="Helical" evidence="1">
    <location>
        <begin position="265"/>
        <end position="284"/>
    </location>
</feature>
<dbReference type="eggNOG" id="ENOG502S30Z">
    <property type="taxonomic scope" value="Eukaryota"/>
</dbReference>
<dbReference type="HOGENOM" id="CLU_053247_1_0_1"/>
<dbReference type="GeneID" id="7202009"/>
<feature type="transmembrane region" description="Helical" evidence="1">
    <location>
        <begin position="45"/>
        <end position="68"/>
    </location>
</feature>
<dbReference type="STRING" id="556484.B7G2F0"/>
<evidence type="ECO:0000313" key="2">
    <source>
        <dbReference type="EMBL" id="EEC47291.1"/>
    </source>
</evidence>
<dbReference type="PANTHER" id="PTHR33876:SF4">
    <property type="entry name" value="CHLOROPLAST PROTEIN FOR GROWTH AND FERTILITY 2"/>
    <property type="match status" value="1"/>
</dbReference>
<organism evidence="2 3">
    <name type="scientific">Phaeodactylum tricornutum (strain CCAP 1055/1)</name>
    <dbReference type="NCBI Taxonomy" id="556484"/>
    <lineage>
        <taxon>Eukaryota</taxon>
        <taxon>Sar</taxon>
        <taxon>Stramenopiles</taxon>
        <taxon>Ochrophyta</taxon>
        <taxon>Bacillariophyta</taxon>
        <taxon>Bacillariophyceae</taxon>
        <taxon>Bacillariophycidae</taxon>
        <taxon>Naviculales</taxon>
        <taxon>Phaeodactylaceae</taxon>
        <taxon>Phaeodactylum</taxon>
    </lineage>
</organism>
<dbReference type="OrthoDB" id="669460at2759"/>
<protein>
    <submittedName>
        <fullName evidence="2">Uncharacterized protein</fullName>
    </submittedName>
</protein>
<dbReference type="AlphaFoldDB" id="B7G2F0"/>
<keyword evidence="1" id="KW-0812">Transmembrane</keyword>
<keyword evidence="1" id="KW-0472">Membrane</keyword>
<evidence type="ECO:0000256" key="1">
    <source>
        <dbReference type="SAM" id="Phobius"/>
    </source>
</evidence>
<accession>B7G2F0</accession>
<dbReference type="InterPro" id="IPR052776">
    <property type="entry name" value="Chloro_ReproSupport/MetalTrans"/>
</dbReference>
<feature type="transmembrane region" description="Helical" evidence="1">
    <location>
        <begin position="6"/>
        <end position="24"/>
    </location>
</feature>
<feature type="transmembrane region" description="Helical" evidence="1">
    <location>
        <begin position="88"/>
        <end position="105"/>
    </location>
</feature>
<feature type="transmembrane region" description="Helical" evidence="1">
    <location>
        <begin position="223"/>
        <end position="244"/>
    </location>
</feature>
<dbReference type="RefSeq" id="XP_002181368.1">
    <property type="nucleotide sequence ID" value="XM_002181332.1"/>
</dbReference>
<dbReference type="KEGG" id="pti:PHATRDRAFT_47092"/>
<evidence type="ECO:0000313" key="3">
    <source>
        <dbReference type="Proteomes" id="UP000000759"/>
    </source>
</evidence>
<sequence length="292" mass="30976">MLEHAANGISLVGTGIALGIFHVLTGPDHLSALATLSANVDGLQAFCLGIRWGIGHSTGLLLVGVVFILMTLNGTDENIEIPRQVSEFFESLVGIFMLLLGVYGIRRAWERRPKVYGTIGESLVLEESPENVEILTVSESHHDHSEAHSTVEHADSAEGLRVQTTAVEEEDVAEVTPLFPRIVRSVSTKSMAIVAGIIHGLAGPGGVLGVIPAVQLHDARLATVYLGSFCASSTLTMGVFAILYGGCSSRLATRSGGHREFLIECASASLSILVGVTWLILLSIGKLEDVFP</sequence>
<proteinExistence type="predicted"/>
<name>B7G2F0_PHATC</name>
<reference evidence="3" key="2">
    <citation type="submission" date="2008-08" db="EMBL/GenBank/DDBJ databases">
        <authorList>
            <consortium name="Diatom Consortium"/>
            <person name="Grigoriev I."/>
            <person name="Grimwood J."/>
            <person name="Kuo A."/>
            <person name="Otillar R.P."/>
            <person name="Salamov A."/>
            <person name="Detter J.C."/>
            <person name="Lindquist E."/>
            <person name="Shapiro H."/>
            <person name="Lucas S."/>
            <person name="Glavina del Rio T."/>
            <person name="Pitluck S."/>
            <person name="Rokhsar D."/>
            <person name="Bowler C."/>
        </authorList>
    </citation>
    <scope>GENOME REANNOTATION</scope>
    <source>
        <strain evidence="3">CCAP 1055/1</strain>
    </source>
</reference>
<dbReference type="PaxDb" id="2850-Phatr47092"/>
<reference evidence="2 3" key="1">
    <citation type="journal article" date="2008" name="Nature">
        <title>The Phaeodactylum genome reveals the evolutionary history of diatom genomes.</title>
        <authorList>
            <person name="Bowler C."/>
            <person name="Allen A.E."/>
            <person name="Badger J.H."/>
            <person name="Grimwood J."/>
            <person name="Jabbari K."/>
            <person name="Kuo A."/>
            <person name="Maheswari U."/>
            <person name="Martens C."/>
            <person name="Maumus F."/>
            <person name="Otillar R.P."/>
            <person name="Rayko E."/>
            <person name="Salamov A."/>
            <person name="Vandepoele K."/>
            <person name="Beszteri B."/>
            <person name="Gruber A."/>
            <person name="Heijde M."/>
            <person name="Katinka M."/>
            <person name="Mock T."/>
            <person name="Valentin K."/>
            <person name="Verret F."/>
            <person name="Berges J.A."/>
            <person name="Brownlee C."/>
            <person name="Cadoret J.P."/>
            <person name="Chiovitti A."/>
            <person name="Choi C.J."/>
            <person name="Coesel S."/>
            <person name="De Martino A."/>
            <person name="Detter J.C."/>
            <person name="Durkin C."/>
            <person name="Falciatore A."/>
            <person name="Fournet J."/>
            <person name="Haruta M."/>
            <person name="Huysman M.J."/>
            <person name="Jenkins B.D."/>
            <person name="Jiroutova K."/>
            <person name="Jorgensen R.E."/>
            <person name="Joubert Y."/>
            <person name="Kaplan A."/>
            <person name="Kroger N."/>
            <person name="Kroth P.G."/>
            <person name="La Roche J."/>
            <person name="Lindquist E."/>
            <person name="Lommer M."/>
            <person name="Martin-Jezequel V."/>
            <person name="Lopez P.J."/>
            <person name="Lucas S."/>
            <person name="Mangogna M."/>
            <person name="McGinnis K."/>
            <person name="Medlin L.K."/>
            <person name="Montsant A."/>
            <person name="Oudot-Le Secq M.P."/>
            <person name="Napoli C."/>
            <person name="Obornik M."/>
            <person name="Parker M.S."/>
            <person name="Petit J.L."/>
            <person name="Porcel B.M."/>
            <person name="Poulsen N."/>
            <person name="Robison M."/>
            <person name="Rychlewski L."/>
            <person name="Rynearson T.A."/>
            <person name="Schmutz J."/>
            <person name="Shapiro H."/>
            <person name="Siaut M."/>
            <person name="Stanley M."/>
            <person name="Sussman M.R."/>
            <person name="Taylor A.R."/>
            <person name="Vardi A."/>
            <person name="von Dassow P."/>
            <person name="Vyverman W."/>
            <person name="Willis A."/>
            <person name="Wyrwicz L.S."/>
            <person name="Rokhsar D.S."/>
            <person name="Weissenbach J."/>
            <person name="Armbrust E.V."/>
            <person name="Green B.R."/>
            <person name="Van de Peer Y."/>
            <person name="Grigoriev I.V."/>
        </authorList>
    </citation>
    <scope>NUCLEOTIDE SEQUENCE [LARGE SCALE GENOMIC DNA]</scope>
    <source>
        <strain evidence="2 3">CCAP 1055/1</strain>
    </source>
</reference>
<dbReference type="InParanoid" id="B7G2F0"/>
<gene>
    <name evidence="2" type="ORF">PHATRDRAFT_47092</name>
</gene>
<keyword evidence="3" id="KW-1185">Reference proteome</keyword>
<dbReference type="Proteomes" id="UP000000759">
    <property type="component" value="Chromosome 12"/>
</dbReference>
<feature type="transmembrane region" description="Helical" evidence="1">
    <location>
        <begin position="191"/>
        <end position="211"/>
    </location>
</feature>